<accession>A0A0A9X7X8</accession>
<name>A0A0A9X7X8_LYGHE</name>
<dbReference type="GO" id="GO:0008234">
    <property type="term" value="F:cysteine-type peptidase activity"/>
    <property type="evidence" value="ECO:0007669"/>
    <property type="project" value="InterPro"/>
</dbReference>
<feature type="domain" description="Peptidase C1A papain C-terminal" evidence="1">
    <location>
        <begin position="1"/>
        <end position="129"/>
    </location>
</feature>
<gene>
    <name evidence="2" type="primary">cpr-6</name>
    <name evidence="3" type="synonym">cpr-6_1</name>
    <name evidence="2" type="ORF">CM83_2474</name>
    <name evidence="3" type="ORF">g.12890</name>
</gene>
<protein>
    <submittedName>
        <fullName evidence="2">Cathepsin B-like cysteine proteinase 6</fullName>
    </submittedName>
</protein>
<reference evidence="2" key="2">
    <citation type="submission" date="2014-07" db="EMBL/GenBank/DDBJ databases">
        <authorList>
            <person name="Hull J."/>
        </authorList>
    </citation>
    <scope>NUCLEOTIDE SEQUENCE</scope>
</reference>
<evidence type="ECO:0000259" key="1">
    <source>
        <dbReference type="Pfam" id="PF00112"/>
    </source>
</evidence>
<dbReference type="InterPro" id="IPR038765">
    <property type="entry name" value="Papain-like_cys_pep_sf"/>
</dbReference>
<organism evidence="2">
    <name type="scientific">Lygus hesperus</name>
    <name type="common">Western plant bug</name>
    <dbReference type="NCBI Taxonomy" id="30085"/>
    <lineage>
        <taxon>Eukaryota</taxon>
        <taxon>Metazoa</taxon>
        <taxon>Ecdysozoa</taxon>
        <taxon>Arthropoda</taxon>
        <taxon>Hexapoda</taxon>
        <taxon>Insecta</taxon>
        <taxon>Pterygota</taxon>
        <taxon>Neoptera</taxon>
        <taxon>Paraneoptera</taxon>
        <taxon>Hemiptera</taxon>
        <taxon>Heteroptera</taxon>
        <taxon>Panheteroptera</taxon>
        <taxon>Cimicomorpha</taxon>
        <taxon>Miridae</taxon>
        <taxon>Mirini</taxon>
        <taxon>Lygus</taxon>
    </lineage>
</organism>
<dbReference type="SUPFAM" id="SSF54001">
    <property type="entry name" value="Cysteine proteinases"/>
    <property type="match status" value="1"/>
</dbReference>
<dbReference type="Pfam" id="PF00112">
    <property type="entry name" value="Peptidase_C1"/>
    <property type="match status" value="1"/>
</dbReference>
<reference evidence="3" key="3">
    <citation type="journal article" date="2016" name="Gigascience">
        <title>De novo construction of an expanded transcriptome assembly for the western tarnished plant bug, Lygus hesperus.</title>
        <authorList>
            <person name="Tassone E.E."/>
            <person name="Geib S.M."/>
            <person name="Hall B."/>
            <person name="Fabrick J.A."/>
            <person name="Brent C.S."/>
            <person name="Hull J.J."/>
        </authorList>
    </citation>
    <scope>NUCLEOTIDE SEQUENCE</scope>
</reference>
<evidence type="ECO:0000313" key="2">
    <source>
        <dbReference type="EMBL" id="JAG16837.1"/>
    </source>
</evidence>
<dbReference type="EMBL" id="GBHO01026767">
    <property type="protein sequence ID" value="JAG16837.1"/>
    <property type="molecule type" value="Transcribed_RNA"/>
</dbReference>
<evidence type="ECO:0000313" key="3">
    <source>
        <dbReference type="EMBL" id="JAQ01318.1"/>
    </source>
</evidence>
<dbReference type="GO" id="GO:0006508">
    <property type="term" value="P:proteolysis"/>
    <property type="evidence" value="ECO:0007669"/>
    <property type="project" value="InterPro"/>
</dbReference>
<sequence>MSDRYCTVANMTDIRISTVNLLSCCTFCGMGCQGGWPAMAWLWWAYVGLSTEDCQPYPFPPCSHHSESDKYPECPAKPYDTPQCNKTCNNSSDKMRLYKGENAYFVSGADDYQRELMTNGPFEVALTVY</sequence>
<dbReference type="AlphaFoldDB" id="A0A0A9X7X8"/>
<reference evidence="2" key="1">
    <citation type="journal article" date="2014" name="PLoS ONE">
        <title>Transcriptome-Based Identification of ABC Transporters in the Western Tarnished Plant Bug Lygus hesperus.</title>
        <authorList>
            <person name="Hull J.J."/>
            <person name="Chaney K."/>
            <person name="Geib S.M."/>
            <person name="Fabrick J.A."/>
            <person name="Brent C.S."/>
            <person name="Walsh D."/>
            <person name="Lavine L.C."/>
        </authorList>
    </citation>
    <scope>NUCLEOTIDE SEQUENCE</scope>
</reference>
<dbReference type="Gene3D" id="3.90.70.10">
    <property type="entry name" value="Cysteine proteinases"/>
    <property type="match status" value="1"/>
</dbReference>
<dbReference type="EMBL" id="GDHC01017311">
    <property type="protein sequence ID" value="JAQ01318.1"/>
    <property type="molecule type" value="Transcribed_RNA"/>
</dbReference>
<proteinExistence type="predicted"/>
<dbReference type="InterPro" id="IPR000668">
    <property type="entry name" value="Peptidase_C1A_C"/>
</dbReference>